<feature type="compositionally biased region" description="Polar residues" evidence="1">
    <location>
        <begin position="115"/>
        <end position="130"/>
    </location>
</feature>
<dbReference type="Proteomes" id="UP001153076">
    <property type="component" value="Unassembled WGS sequence"/>
</dbReference>
<feature type="chain" id="PRO_5040247753" evidence="2">
    <location>
        <begin position="30"/>
        <end position="180"/>
    </location>
</feature>
<sequence>MKRKLASLRLTSLIFAVFFLLHALRNSLAHAYQAKVAWTQEPLNDTSKLAKAKRAIGGRKLIINHEERREEDQNVKKNRAPMLSEISKRYTLESSSKRSSGGQLNQMEEKVFGTNPKSSNLDSTKFNKQGAQDEESKARLDEAKRIFEAEKEIMKLMHRDYGGRWKPRRKPPINNHIPQN</sequence>
<feature type="compositionally biased region" description="Polar residues" evidence="1">
    <location>
        <begin position="92"/>
        <end position="106"/>
    </location>
</feature>
<organism evidence="3 4">
    <name type="scientific">Carnegiea gigantea</name>
    <dbReference type="NCBI Taxonomy" id="171969"/>
    <lineage>
        <taxon>Eukaryota</taxon>
        <taxon>Viridiplantae</taxon>
        <taxon>Streptophyta</taxon>
        <taxon>Embryophyta</taxon>
        <taxon>Tracheophyta</taxon>
        <taxon>Spermatophyta</taxon>
        <taxon>Magnoliopsida</taxon>
        <taxon>eudicotyledons</taxon>
        <taxon>Gunneridae</taxon>
        <taxon>Pentapetalae</taxon>
        <taxon>Caryophyllales</taxon>
        <taxon>Cactineae</taxon>
        <taxon>Cactaceae</taxon>
        <taxon>Cactoideae</taxon>
        <taxon>Echinocereeae</taxon>
        <taxon>Carnegiea</taxon>
    </lineage>
</organism>
<dbReference type="PANTHER" id="PTHR36313:SF7">
    <property type="entry name" value="OS09G0474600 PROTEIN"/>
    <property type="match status" value="1"/>
</dbReference>
<dbReference type="EMBL" id="JAKOGI010000751">
    <property type="protein sequence ID" value="KAJ8430822.1"/>
    <property type="molecule type" value="Genomic_DNA"/>
</dbReference>
<keyword evidence="4" id="KW-1185">Reference proteome</keyword>
<keyword evidence="2" id="KW-0732">Signal</keyword>
<reference evidence="3" key="1">
    <citation type="submission" date="2022-04" db="EMBL/GenBank/DDBJ databases">
        <title>Carnegiea gigantea Genome sequencing and assembly v2.</title>
        <authorList>
            <person name="Copetti D."/>
            <person name="Sanderson M.J."/>
            <person name="Burquez A."/>
            <person name="Wojciechowski M.F."/>
        </authorList>
    </citation>
    <scope>NUCLEOTIDE SEQUENCE</scope>
    <source>
        <strain evidence="3">SGP5-SGP5p</strain>
        <tissue evidence="3">Aerial part</tissue>
    </source>
</reference>
<proteinExistence type="predicted"/>
<feature type="signal peptide" evidence="2">
    <location>
        <begin position="1"/>
        <end position="29"/>
    </location>
</feature>
<name>A0A9Q1JTQ1_9CARY</name>
<gene>
    <name evidence="3" type="ORF">Cgig2_034149</name>
</gene>
<feature type="region of interest" description="Disordered" evidence="1">
    <location>
        <begin position="81"/>
        <end position="139"/>
    </location>
</feature>
<protein>
    <submittedName>
        <fullName evidence="3">Uncharacterized protein</fullName>
    </submittedName>
</protein>
<evidence type="ECO:0000313" key="3">
    <source>
        <dbReference type="EMBL" id="KAJ8430822.1"/>
    </source>
</evidence>
<dbReference type="GO" id="GO:0008083">
    <property type="term" value="F:growth factor activity"/>
    <property type="evidence" value="ECO:0007669"/>
    <property type="project" value="InterPro"/>
</dbReference>
<dbReference type="OrthoDB" id="1937240at2759"/>
<evidence type="ECO:0000256" key="2">
    <source>
        <dbReference type="SAM" id="SignalP"/>
    </source>
</evidence>
<dbReference type="GO" id="GO:0010082">
    <property type="term" value="P:regulation of root meristem growth"/>
    <property type="evidence" value="ECO:0007669"/>
    <property type="project" value="InterPro"/>
</dbReference>
<accession>A0A9Q1JTQ1</accession>
<comment type="caution">
    <text evidence="3">The sequence shown here is derived from an EMBL/GenBank/DDBJ whole genome shotgun (WGS) entry which is preliminary data.</text>
</comment>
<dbReference type="PANTHER" id="PTHR36313">
    <property type="entry name" value="ROOT MERISTEM GROWTH FACTOR 2"/>
    <property type="match status" value="1"/>
</dbReference>
<evidence type="ECO:0000256" key="1">
    <source>
        <dbReference type="SAM" id="MobiDB-lite"/>
    </source>
</evidence>
<evidence type="ECO:0000313" key="4">
    <source>
        <dbReference type="Proteomes" id="UP001153076"/>
    </source>
</evidence>
<dbReference type="InterPro" id="IPR038804">
    <property type="entry name" value="RGF3"/>
</dbReference>
<dbReference type="AlphaFoldDB" id="A0A9Q1JTQ1"/>